<name>A0A212JUK0_9BACT</name>
<sequence>MSTLPELEEVQEDFNMGIICAQQVLAHFADRLGLTEETALRIASAFGSGMGKAEVCGCVSGSLMVLGMLHGPSGPCSRPQKDAFYARRDAFTGAFAKAHGSLQCRGVLGHDITTPEGMAAVKQNNLFIKTCAPLVCHTCALLEEYL</sequence>
<accession>A0A212JUK0</accession>
<organism evidence="1">
    <name type="scientific">uncultured Desulfovibrio sp</name>
    <dbReference type="NCBI Taxonomy" id="167968"/>
    <lineage>
        <taxon>Bacteria</taxon>
        <taxon>Pseudomonadati</taxon>
        <taxon>Thermodesulfobacteriota</taxon>
        <taxon>Desulfovibrionia</taxon>
        <taxon>Desulfovibrionales</taxon>
        <taxon>Desulfovibrionaceae</taxon>
        <taxon>Desulfovibrio</taxon>
        <taxon>environmental samples</taxon>
    </lineage>
</organism>
<reference evidence="1" key="1">
    <citation type="submission" date="2016-04" db="EMBL/GenBank/DDBJ databases">
        <authorList>
            <person name="Evans L.H."/>
            <person name="Alamgir A."/>
            <person name="Owens N."/>
            <person name="Weber N.D."/>
            <person name="Virtaneva K."/>
            <person name="Barbian K."/>
            <person name="Babar A."/>
            <person name="Rosenke K."/>
        </authorList>
    </citation>
    <scope>NUCLEOTIDE SEQUENCE</scope>
    <source>
        <strain evidence="1">92-2</strain>
    </source>
</reference>
<dbReference type="EMBL" id="FLUP01000001">
    <property type="protein sequence ID" value="SBW03120.1"/>
    <property type="molecule type" value="Genomic_DNA"/>
</dbReference>
<dbReference type="AlphaFoldDB" id="A0A212JUK0"/>
<dbReference type="RefSeq" id="WP_192113112.1">
    <property type="nucleotide sequence ID" value="NZ_CABUEN010000007.1"/>
</dbReference>
<dbReference type="Pfam" id="PF09719">
    <property type="entry name" value="C_GCAxxG_C_C"/>
    <property type="match status" value="1"/>
</dbReference>
<evidence type="ECO:0000313" key="1">
    <source>
        <dbReference type="EMBL" id="SBW03120.1"/>
    </source>
</evidence>
<gene>
    <name evidence="1" type="ORF">KM92DES2_11753</name>
</gene>
<proteinExistence type="predicted"/>
<dbReference type="NCBIfam" id="TIGR01909">
    <property type="entry name" value="C_GCAxxG_C_C"/>
    <property type="match status" value="1"/>
</dbReference>
<protein>
    <submittedName>
        <fullName evidence="1">C_GCAxxG_C_C family protein</fullName>
    </submittedName>
</protein>
<dbReference type="InterPro" id="IPR010181">
    <property type="entry name" value="CGCAxxGCC_motif"/>
</dbReference>